<dbReference type="Gene3D" id="3.40.50.1110">
    <property type="entry name" value="SGNH hydrolase"/>
    <property type="match status" value="1"/>
</dbReference>
<gene>
    <name evidence="1" type="ORF">KBB96_15240</name>
</gene>
<evidence type="ECO:0000313" key="2">
    <source>
        <dbReference type="Proteomes" id="UP000676169"/>
    </source>
</evidence>
<organism evidence="1 2">
    <name type="scientific">Luteolibacter ambystomatis</name>
    <dbReference type="NCBI Taxonomy" id="2824561"/>
    <lineage>
        <taxon>Bacteria</taxon>
        <taxon>Pseudomonadati</taxon>
        <taxon>Verrucomicrobiota</taxon>
        <taxon>Verrucomicrobiia</taxon>
        <taxon>Verrucomicrobiales</taxon>
        <taxon>Verrucomicrobiaceae</taxon>
        <taxon>Luteolibacter</taxon>
    </lineage>
</organism>
<evidence type="ECO:0000313" key="1">
    <source>
        <dbReference type="EMBL" id="QUE50218.1"/>
    </source>
</evidence>
<name>A0A975IYT5_9BACT</name>
<dbReference type="KEGG" id="lamb:KBB96_15240"/>
<sequence length="290" mass="31492">MESPPTHLRKFLAGTLAGFLVCAILQWSGAYGLGWKSSKTESNYFTSLSRFQAAASGAPAEFTLVGSSISGRLPGKEVGNSKVANLGTDGGCLTDGMRMLVEGRVKAGKWIVLESNTIERAVKYEASPILKAVGGPVFRAGTHLPVFSYQARPSGMLYDRLLKRPAGDTTTRRFPLARTTLPKGIQPRDALEKKTLDELIRMIAMLRESGSRIILVEYPSAPMRPEGREVTDRATAYVAEMADVPFVNLEQQIPHENLQFTDGVHLAPGSARAVLDSLQEFITTLPSSQP</sequence>
<evidence type="ECO:0008006" key="3">
    <source>
        <dbReference type="Google" id="ProtNLM"/>
    </source>
</evidence>
<dbReference type="RefSeq" id="WP_211630329.1">
    <property type="nucleotide sequence ID" value="NZ_CP073100.1"/>
</dbReference>
<proteinExistence type="predicted"/>
<dbReference type="GO" id="GO:0016788">
    <property type="term" value="F:hydrolase activity, acting on ester bonds"/>
    <property type="evidence" value="ECO:0007669"/>
    <property type="project" value="UniProtKB-ARBA"/>
</dbReference>
<accession>A0A975IYT5</accession>
<dbReference type="EMBL" id="CP073100">
    <property type="protein sequence ID" value="QUE50218.1"/>
    <property type="molecule type" value="Genomic_DNA"/>
</dbReference>
<dbReference type="InterPro" id="IPR036514">
    <property type="entry name" value="SGNH_hydro_sf"/>
</dbReference>
<keyword evidence="2" id="KW-1185">Reference proteome</keyword>
<protein>
    <recommendedName>
        <fullName evidence="3">SGNH/GDSL hydrolase family protein</fullName>
    </recommendedName>
</protein>
<dbReference type="SUPFAM" id="SSF52266">
    <property type="entry name" value="SGNH hydrolase"/>
    <property type="match status" value="1"/>
</dbReference>
<dbReference type="Proteomes" id="UP000676169">
    <property type="component" value="Chromosome"/>
</dbReference>
<reference evidence="1" key="1">
    <citation type="submission" date="2021-04" db="EMBL/GenBank/DDBJ databases">
        <title>Luteolibacter sp. 32A isolated from the skin of an Anderson's salamander (Ambystoma andersonii).</title>
        <authorList>
            <person name="Spergser J."/>
            <person name="Busse H.-J."/>
        </authorList>
    </citation>
    <scope>NUCLEOTIDE SEQUENCE</scope>
    <source>
        <strain evidence="1">32A</strain>
    </source>
</reference>
<dbReference type="AlphaFoldDB" id="A0A975IYT5"/>